<evidence type="ECO:0000256" key="1">
    <source>
        <dbReference type="RuleBase" id="RU003425"/>
    </source>
</evidence>
<dbReference type="Gene3D" id="2.60.40.10">
    <property type="entry name" value="Immunoglobulins"/>
    <property type="match status" value="1"/>
</dbReference>
<dbReference type="EMBL" id="JAKKPZ010000033">
    <property type="protein sequence ID" value="KAI1708815.1"/>
    <property type="molecule type" value="Genomic_DNA"/>
</dbReference>
<dbReference type="Pfam" id="PF00635">
    <property type="entry name" value="Motile_Sperm"/>
    <property type="match status" value="1"/>
</dbReference>
<dbReference type="InterPro" id="IPR051774">
    <property type="entry name" value="Sperm-specific_class_P"/>
</dbReference>
<evidence type="ECO:0000256" key="2">
    <source>
        <dbReference type="SAM" id="MobiDB-lite"/>
    </source>
</evidence>
<dbReference type="Proteomes" id="UP001201812">
    <property type="component" value="Unassembled WGS sequence"/>
</dbReference>
<keyword evidence="1" id="KW-0963">Cytoplasm</keyword>
<evidence type="ECO:0000259" key="3">
    <source>
        <dbReference type="PROSITE" id="PS50202"/>
    </source>
</evidence>
<dbReference type="InterPro" id="IPR000535">
    <property type="entry name" value="MSP_dom"/>
</dbReference>
<dbReference type="PANTHER" id="PTHR22947:SF1">
    <property type="entry name" value="PROTEIN CBG16675"/>
    <property type="match status" value="1"/>
</dbReference>
<dbReference type="InterPro" id="IPR008962">
    <property type="entry name" value="PapD-like_sf"/>
</dbReference>
<name>A0AAD4N246_9BILA</name>
<reference evidence="4" key="1">
    <citation type="submission" date="2022-01" db="EMBL/GenBank/DDBJ databases">
        <title>Genome Sequence Resource for Two Populations of Ditylenchus destructor, the Migratory Endoparasitic Phytonematode.</title>
        <authorList>
            <person name="Zhang H."/>
            <person name="Lin R."/>
            <person name="Xie B."/>
        </authorList>
    </citation>
    <scope>NUCLEOTIDE SEQUENCE</scope>
    <source>
        <strain evidence="4">BazhouSP</strain>
    </source>
</reference>
<evidence type="ECO:0000313" key="5">
    <source>
        <dbReference type="Proteomes" id="UP001201812"/>
    </source>
</evidence>
<accession>A0AAD4N246</accession>
<comment type="function">
    <text evidence="1">Central component in molecular interactions underlying sperm crawling. Forms an extensive filament system that extends from sperm villipoda, along the leading edge of the pseudopod.</text>
</comment>
<comment type="caution">
    <text evidence="4">The sequence shown here is derived from an EMBL/GenBank/DDBJ whole genome shotgun (WGS) entry which is preliminary data.</text>
</comment>
<evidence type="ECO:0000313" key="4">
    <source>
        <dbReference type="EMBL" id="KAI1708815.1"/>
    </source>
</evidence>
<dbReference type="SUPFAM" id="SSF49354">
    <property type="entry name" value="PapD-like"/>
    <property type="match status" value="1"/>
</dbReference>
<keyword evidence="1" id="KW-0206">Cytoskeleton</keyword>
<feature type="region of interest" description="Disordered" evidence="2">
    <location>
        <begin position="1"/>
        <end position="63"/>
    </location>
</feature>
<sequence>MAPFPVISKLNSDGNPPACPSENFAHATTARRGTLVGKTESSEPMPPPDRPPPKPPSSLPLPLVPQTPAAFTFSIEPARAAFTTEGGISRHMMMNHSGDRLAIKVRCSNNRFFRVNPVFSFLDCGCMNELEMIRLQGGVPRRDMLSVVYVLCRDNDNDPSVLFTNRAKTRSIIVPITTI</sequence>
<dbReference type="InterPro" id="IPR013783">
    <property type="entry name" value="Ig-like_fold"/>
</dbReference>
<feature type="domain" description="MSP" evidence="3">
    <location>
        <begin position="60"/>
        <end position="179"/>
    </location>
</feature>
<dbReference type="PANTHER" id="PTHR22947">
    <property type="entry name" value="MAJOR SPERM PROTEIN"/>
    <property type="match status" value="1"/>
</dbReference>
<dbReference type="PROSITE" id="PS50202">
    <property type="entry name" value="MSP"/>
    <property type="match status" value="1"/>
</dbReference>
<organism evidence="4 5">
    <name type="scientific">Ditylenchus destructor</name>
    <dbReference type="NCBI Taxonomy" id="166010"/>
    <lineage>
        <taxon>Eukaryota</taxon>
        <taxon>Metazoa</taxon>
        <taxon>Ecdysozoa</taxon>
        <taxon>Nematoda</taxon>
        <taxon>Chromadorea</taxon>
        <taxon>Rhabditida</taxon>
        <taxon>Tylenchina</taxon>
        <taxon>Tylenchomorpha</taxon>
        <taxon>Sphaerularioidea</taxon>
        <taxon>Anguinidae</taxon>
        <taxon>Anguininae</taxon>
        <taxon>Ditylenchus</taxon>
    </lineage>
</organism>
<proteinExistence type="predicted"/>
<dbReference type="AlphaFoldDB" id="A0AAD4N246"/>
<gene>
    <name evidence="4" type="ORF">DdX_11569</name>
</gene>
<keyword evidence="5" id="KW-1185">Reference proteome</keyword>
<feature type="compositionally biased region" description="Pro residues" evidence="2">
    <location>
        <begin position="44"/>
        <end position="63"/>
    </location>
</feature>
<protein>
    <recommendedName>
        <fullName evidence="1">Major sperm protein</fullName>
    </recommendedName>
</protein>